<dbReference type="PROSITE" id="PS50089">
    <property type="entry name" value="ZF_RING_2"/>
    <property type="match status" value="1"/>
</dbReference>
<dbReference type="InterPro" id="IPR013083">
    <property type="entry name" value="Znf_RING/FYVE/PHD"/>
</dbReference>
<dbReference type="GO" id="GO:0061630">
    <property type="term" value="F:ubiquitin protein ligase activity"/>
    <property type="evidence" value="ECO:0007669"/>
    <property type="project" value="TreeGrafter"/>
</dbReference>
<evidence type="ECO:0000256" key="2">
    <source>
        <dbReference type="ARBA" id="ARBA00022771"/>
    </source>
</evidence>
<dbReference type="AlphaFoldDB" id="A0A1Y1Z381"/>
<proteinExistence type="predicted"/>
<organism evidence="6 7">
    <name type="scientific">Basidiobolus meristosporus CBS 931.73</name>
    <dbReference type="NCBI Taxonomy" id="1314790"/>
    <lineage>
        <taxon>Eukaryota</taxon>
        <taxon>Fungi</taxon>
        <taxon>Fungi incertae sedis</taxon>
        <taxon>Zoopagomycota</taxon>
        <taxon>Entomophthoromycotina</taxon>
        <taxon>Basidiobolomycetes</taxon>
        <taxon>Basidiobolales</taxon>
        <taxon>Basidiobolaceae</taxon>
        <taxon>Basidiobolus</taxon>
    </lineage>
</organism>
<comment type="caution">
    <text evidence="6">The sequence shown here is derived from an EMBL/GenBank/DDBJ whole genome shotgun (WGS) entry which is preliminary data.</text>
</comment>
<dbReference type="SUPFAM" id="SSF57850">
    <property type="entry name" value="RING/U-box"/>
    <property type="match status" value="1"/>
</dbReference>
<dbReference type="EMBL" id="MCFE01000032">
    <property type="protein sequence ID" value="ORY04741.1"/>
    <property type="molecule type" value="Genomic_DNA"/>
</dbReference>
<dbReference type="SMART" id="SM00184">
    <property type="entry name" value="RING"/>
    <property type="match status" value="1"/>
</dbReference>
<dbReference type="Proteomes" id="UP000193498">
    <property type="component" value="Unassembled WGS sequence"/>
</dbReference>
<keyword evidence="2 4" id="KW-0863">Zinc-finger</keyword>
<evidence type="ECO:0000256" key="4">
    <source>
        <dbReference type="PROSITE-ProRule" id="PRU00175"/>
    </source>
</evidence>
<dbReference type="Gene3D" id="3.30.40.10">
    <property type="entry name" value="Zinc/RING finger domain, C3HC4 (zinc finger)"/>
    <property type="match status" value="1"/>
</dbReference>
<name>A0A1Y1Z381_9FUNG</name>
<dbReference type="PANTHER" id="PTHR45931:SF16">
    <property type="entry name" value="RING_U-BOX SUPERFAMILY PROTEIN"/>
    <property type="match status" value="1"/>
</dbReference>
<dbReference type="InterPro" id="IPR051834">
    <property type="entry name" value="RING_finger_E3_ligase"/>
</dbReference>
<dbReference type="InterPro" id="IPR001841">
    <property type="entry name" value="Znf_RING"/>
</dbReference>
<sequence length="87" mass="9903">MELEIPPWLCSPTKINPPATAAKHNLPVVQCAVDDTCAICLEQLSDHHHYVIRQLPCGHMYHQKCIFSWLDITNACPLCRGELEKEH</sequence>
<feature type="domain" description="RING-type" evidence="5">
    <location>
        <begin position="37"/>
        <end position="80"/>
    </location>
</feature>
<evidence type="ECO:0000313" key="6">
    <source>
        <dbReference type="EMBL" id="ORY04741.1"/>
    </source>
</evidence>
<dbReference type="GO" id="GO:0006511">
    <property type="term" value="P:ubiquitin-dependent protein catabolic process"/>
    <property type="evidence" value="ECO:0007669"/>
    <property type="project" value="TreeGrafter"/>
</dbReference>
<feature type="non-terminal residue" evidence="6">
    <location>
        <position position="87"/>
    </location>
</feature>
<dbReference type="OrthoDB" id="8062037at2759"/>
<reference evidence="6 7" key="1">
    <citation type="submission" date="2016-07" db="EMBL/GenBank/DDBJ databases">
        <title>Pervasive Adenine N6-methylation of Active Genes in Fungi.</title>
        <authorList>
            <consortium name="DOE Joint Genome Institute"/>
            <person name="Mondo S.J."/>
            <person name="Dannebaum R.O."/>
            <person name="Kuo R.C."/>
            <person name="Labutti K."/>
            <person name="Haridas S."/>
            <person name="Kuo A."/>
            <person name="Salamov A."/>
            <person name="Ahrendt S.R."/>
            <person name="Lipzen A."/>
            <person name="Sullivan W."/>
            <person name="Andreopoulos W.B."/>
            <person name="Clum A."/>
            <person name="Lindquist E."/>
            <person name="Daum C."/>
            <person name="Ramamoorthy G.K."/>
            <person name="Gryganskyi A."/>
            <person name="Culley D."/>
            <person name="Magnuson J.K."/>
            <person name="James T.Y."/>
            <person name="O'Malley M.A."/>
            <person name="Stajich J.E."/>
            <person name="Spatafora J.W."/>
            <person name="Visel A."/>
            <person name="Grigoriev I.V."/>
        </authorList>
    </citation>
    <scope>NUCLEOTIDE SEQUENCE [LARGE SCALE GENOMIC DNA]</scope>
    <source>
        <strain evidence="6 7">CBS 931.73</strain>
    </source>
</reference>
<dbReference type="GO" id="GO:0008270">
    <property type="term" value="F:zinc ion binding"/>
    <property type="evidence" value="ECO:0007669"/>
    <property type="project" value="UniProtKB-KW"/>
</dbReference>
<dbReference type="PANTHER" id="PTHR45931">
    <property type="entry name" value="SI:CH211-59O9.10"/>
    <property type="match status" value="1"/>
</dbReference>
<gene>
    <name evidence="6" type="ORF">K493DRAFT_311280</name>
</gene>
<evidence type="ECO:0000313" key="7">
    <source>
        <dbReference type="Proteomes" id="UP000193498"/>
    </source>
</evidence>
<dbReference type="STRING" id="1314790.A0A1Y1Z381"/>
<keyword evidence="3" id="KW-0862">Zinc</keyword>
<keyword evidence="7" id="KW-1185">Reference proteome</keyword>
<dbReference type="GO" id="GO:0005634">
    <property type="term" value="C:nucleus"/>
    <property type="evidence" value="ECO:0007669"/>
    <property type="project" value="TreeGrafter"/>
</dbReference>
<evidence type="ECO:0000256" key="1">
    <source>
        <dbReference type="ARBA" id="ARBA00022723"/>
    </source>
</evidence>
<evidence type="ECO:0000256" key="3">
    <source>
        <dbReference type="ARBA" id="ARBA00022833"/>
    </source>
</evidence>
<dbReference type="Pfam" id="PF13639">
    <property type="entry name" value="zf-RING_2"/>
    <property type="match status" value="1"/>
</dbReference>
<dbReference type="InParanoid" id="A0A1Y1Z381"/>
<keyword evidence="1" id="KW-0479">Metal-binding</keyword>
<accession>A0A1Y1Z381</accession>
<evidence type="ECO:0000259" key="5">
    <source>
        <dbReference type="PROSITE" id="PS50089"/>
    </source>
</evidence>
<protein>
    <recommendedName>
        <fullName evidence="5">RING-type domain-containing protein</fullName>
    </recommendedName>
</protein>